<dbReference type="GO" id="GO:0030246">
    <property type="term" value="F:carbohydrate binding"/>
    <property type="evidence" value="ECO:0007669"/>
    <property type="project" value="InterPro"/>
</dbReference>
<keyword evidence="1" id="KW-0472">Membrane</keyword>
<proteinExistence type="predicted"/>
<dbReference type="Gene3D" id="2.60.40.680">
    <property type="match status" value="1"/>
</dbReference>
<keyword evidence="1" id="KW-1133">Transmembrane helix</keyword>
<name>B8GIL8_METPE</name>
<dbReference type="EMBL" id="CP001338">
    <property type="protein sequence ID" value="ACL16831.1"/>
    <property type="molecule type" value="Genomic_DNA"/>
</dbReference>
<evidence type="ECO:0000256" key="1">
    <source>
        <dbReference type="SAM" id="Phobius"/>
    </source>
</evidence>
<dbReference type="KEGG" id="mpl:Mpal_1517"/>
<dbReference type="Proteomes" id="UP000002457">
    <property type="component" value="Chromosome"/>
</dbReference>
<evidence type="ECO:0000313" key="3">
    <source>
        <dbReference type="Proteomes" id="UP000002457"/>
    </source>
</evidence>
<sequence length="375" mass="38521" precursor="true">MSDNQSKSEKRTYARLDVIHKAYHLIRNCTMMKFLKATGVLVLFTLVCISCAGAASTTATTVPTQTATVQTTTTPTTVSTTATTASSQAQVITPSVATVPANTGVFAIGSVGDVGVGQTAGATLYVNNAWSPVFGDTYIDITWDSSVAEYVSTDIKVSSNTTAAEGGNGHVRVALGDFKNGYPAGSYPIATINLKALKQGTTPLTVTIDHVRYWSSDLSTFTDITSSATAVSGVFSTGAVTAPTQVIVTSQTGTSPVTTTTQYIAPSGPVSYGDSSSSGNGDTYTGVGGEPTIQKTTTNVTTTVPTTVITTVNTTVNTTQTISEPTLTIETTVPTEVQTIPTTVPTTKKAGAFPGIITLIGLAGAGLLLLAGRKN</sequence>
<dbReference type="InterPro" id="IPR008965">
    <property type="entry name" value="CBM2/CBM3_carb-bd_dom_sf"/>
</dbReference>
<keyword evidence="3" id="KW-1185">Reference proteome</keyword>
<feature type="transmembrane region" description="Helical" evidence="1">
    <location>
        <begin position="351"/>
        <end position="371"/>
    </location>
</feature>
<dbReference type="SUPFAM" id="SSF49384">
    <property type="entry name" value="Carbohydrate-binding domain"/>
    <property type="match status" value="1"/>
</dbReference>
<reference evidence="2 3" key="1">
    <citation type="journal article" date="2015" name="Genome Announc.">
        <title>Complete Genome Sequence of Methanosphaerula palustris E1-9CT, a Hydrogenotrophic Methanogen Isolated from a Minerotrophic Fen Peatland.</title>
        <authorList>
            <person name="Cadillo-Quiroz H."/>
            <person name="Browne P."/>
            <person name="Kyrpides N."/>
            <person name="Woyke T."/>
            <person name="Goodwin L."/>
            <person name="Detter C."/>
            <person name="Yavitt J.B."/>
            <person name="Zinder S.H."/>
        </authorList>
    </citation>
    <scope>NUCLEOTIDE SEQUENCE [LARGE SCALE GENOMIC DNA]</scope>
    <source>
        <strain evidence="3">ATCC BAA-1556 / DSM 19958 / E1-9c</strain>
    </source>
</reference>
<accession>B8GIL8</accession>
<protein>
    <submittedName>
        <fullName evidence="2">Uncharacterized protein</fullName>
    </submittedName>
</protein>
<gene>
    <name evidence="2" type="ordered locus">Mpal_1517</name>
</gene>
<dbReference type="AlphaFoldDB" id="B8GIL8"/>
<organism evidence="2 3">
    <name type="scientific">Methanosphaerula palustris (strain ATCC BAA-1556 / DSM 19958 / E1-9c)</name>
    <dbReference type="NCBI Taxonomy" id="521011"/>
    <lineage>
        <taxon>Archaea</taxon>
        <taxon>Methanobacteriati</taxon>
        <taxon>Methanobacteriota</taxon>
        <taxon>Stenosarchaea group</taxon>
        <taxon>Methanomicrobia</taxon>
        <taxon>Methanomicrobiales</taxon>
        <taxon>Methanoregulaceae</taxon>
        <taxon>Methanosphaerula</taxon>
    </lineage>
</organism>
<evidence type="ECO:0000313" key="2">
    <source>
        <dbReference type="EMBL" id="ACL16831.1"/>
    </source>
</evidence>
<keyword evidence="1" id="KW-0812">Transmembrane</keyword>
<dbReference type="HOGENOM" id="CLU_045349_0_0_2"/>